<evidence type="ECO:0000313" key="2">
    <source>
        <dbReference type="Proteomes" id="UP000805193"/>
    </source>
</evidence>
<reference evidence="1 2" key="1">
    <citation type="journal article" date="2020" name="Cell">
        <title>Large-Scale Comparative Analyses of Tick Genomes Elucidate Their Genetic Diversity and Vector Capacities.</title>
        <authorList>
            <consortium name="Tick Genome and Microbiome Consortium (TIGMIC)"/>
            <person name="Jia N."/>
            <person name="Wang J."/>
            <person name="Shi W."/>
            <person name="Du L."/>
            <person name="Sun Y."/>
            <person name="Zhan W."/>
            <person name="Jiang J.F."/>
            <person name="Wang Q."/>
            <person name="Zhang B."/>
            <person name="Ji P."/>
            <person name="Bell-Sakyi L."/>
            <person name="Cui X.M."/>
            <person name="Yuan T.T."/>
            <person name="Jiang B.G."/>
            <person name="Yang W.F."/>
            <person name="Lam T.T."/>
            <person name="Chang Q.C."/>
            <person name="Ding S.J."/>
            <person name="Wang X.J."/>
            <person name="Zhu J.G."/>
            <person name="Ruan X.D."/>
            <person name="Zhao L."/>
            <person name="Wei J.T."/>
            <person name="Ye R.Z."/>
            <person name="Que T.C."/>
            <person name="Du C.H."/>
            <person name="Zhou Y.H."/>
            <person name="Cheng J.X."/>
            <person name="Dai P.F."/>
            <person name="Guo W.B."/>
            <person name="Han X.H."/>
            <person name="Huang E.J."/>
            <person name="Li L.F."/>
            <person name="Wei W."/>
            <person name="Gao Y.C."/>
            <person name="Liu J.Z."/>
            <person name="Shao H.Z."/>
            <person name="Wang X."/>
            <person name="Wang C.C."/>
            <person name="Yang T.C."/>
            <person name="Huo Q.B."/>
            <person name="Li W."/>
            <person name="Chen H.Y."/>
            <person name="Chen S.E."/>
            <person name="Zhou L.G."/>
            <person name="Ni X.B."/>
            <person name="Tian J.H."/>
            <person name="Sheng Y."/>
            <person name="Liu T."/>
            <person name="Pan Y.S."/>
            <person name="Xia L.Y."/>
            <person name="Li J."/>
            <person name="Zhao F."/>
            <person name="Cao W.C."/>
        </authorList>
    </citation>
    <scope>NUCLEOTIDE SEQUENCE [LARGE SCALE GENOMIC DNA]</scope>
    <source>
        <strain evidence="1">Iper-2018</strain>
    </source>
</reference>
<dbReference type="Proteomes" id="UP000805193">
    <property type="component" value="Unassembled WGS sequence"/>
</dbReference>
<comment type="caution">
    <text evidence="1">The sequence shown here is derived from an EMBL/GenBank/DDBJ whole genome shotgun (WGS) entry which is preliminary data.</text>
</comment>
<keyword evidence="2" id="KW-1185">Reference proteome</keyword>
<evidence type="ECO:0000313" key="1">
    <source>
        <dbReference type="EMBL" id="KAG0416658.1"/>
    </source>
</evidence>
<name>A0AC60PAW0_IXOPE</name>
<dbReference type="EMBL" id="JABSTQ010010931">
    <property type="protein sequence ID" value="KAG0416658.1"/>
    <property type="molecule type" value="Genomic_DNA"/>
</dbReference>
<proteinExistence type="predicted"/>
<sequence length="78" mass="8896">MLTNEPQGTASTLRSPVLQLPDAEMVLEDNVAVTMDDQGWKTVTKKRKLPKPEQLRLKRDTLYDLGAAEDTEDQKRRN</sequence>
<gene>
    <name evidence="1" type="ORF">HPB47_006230</name>
</gene>
<organism evidence="1 2">
    <name type="scientific">Ixodes persulcatus</name>
    <name type="common">Taiga tick</name>
    <dbReference type="NCBI Taxonomy" id="34615"/>
    <lineage>
        <taxon>Eukaryota</taxon>
        <taxon>Metazoa</taxon>
        <taxon>Ecdysozoa</taxon>
        <taxon>Arthropoda</taxon>
        <taxon>Chelicerata</taxon>
        <taxon>Arachnida</taxon>
        <taxon>Acari</taxon>
        <taxon>Parasitiformes</taxon>
        <taxon>Ixodida</taxon>
        <taxon>Ixodoidea</taxon>
        <taxon>Ixodidae</taxon>
        <taxon>Ixodinae</taxon>
        <taxon>Ixodes</taxon>
    </lineage>
</organism>
<protein>
    <submittedName>
        <fullName evidence="1">Uncharacterized protein</fullName>
    </submittedName>
</protein>
<accession>A0AC60PAW0</accession>